<accession>A0A645EI70</accession>
<gene>
    <name evidence="2" type="ORF">SDC9_148909</name>
</gene>
<evidence type="ECO:0000313" key="2">
    <source>
        <dbReference type="EMBL" id="MPN01698.1"/>
    </source>
</evidence>
<name>A0A645EI70_9ZZZZ</name>
<reference evidence="2" key="1">
    <citation type="submission" date="2019-08" db="EMBL/GenBank/DDBJ databases">
        <authorList>
            <person name="Kucharzyk K."/>
            <person name="Murdoch R.W."/>
            <person name="Higgins S."/>
            <person name="Loffler F."/>
        </authorList>
    </citation>
    <scope>NUCLEOTIDE SEQUENCE</scope>
</reference>
<dbReference type="EMBL" id="VSSQ01047693">
    <property type="protein sequence ID" value="MPN01698.1"/>
    <property type="molecule type" value="Genomic_DNA"/>
</dbReference>
<feature type="transmembrane region" description="Helical" evidence="1">
    <location>
        <begin position="6"/>
        <end position="26"/>
    </location>
</feature>
<sequence length="121" mass="13796">MLLSVIILLNIVSNNGLVMLLAILIIQNRISAIYKFFVMLKPIRESMIISELISSTLISKANLLKCNLLFNISKATIDNKIEMPLIMPKEVTEFKVFIKSQLKFFIRCAVHNLSKPSLYKP</sequence>
<organism evidence="2">
    <name type="scientific">bioreactor metagenome</name>
    <dbReference type="NCBI Taxonomy" id="1076179"/>
    <lineage>
        <taxon>unclassified sequences</taxon>
        <taxon>metagenomes</taxon>
        <taxon>ecological metagenomes</taxon>
    </lineage>
</organism>
<dbReference type="AlphaFoldDB" id="A0A645EI70"/>
<keyword evidence="1" id="KW-1133">Transmembrane helix</keyword>
<keyword evidence="1" id="KW-0472">Membrane</keyword>
<keyword evidence="1" id="KW-0812">Transmembrane</keyword>
<proteinExistence type="predicted"/>
<comment type="caution">
    <text evidence="2">The sequence shown here is derived from an EMBL/GenBank/DDBJ whole genome shotgun (WGS) entry which is preliminary data.</text>
</comment>
<evidence type="ECO:0000256" key="1">
    <source>
        <dbReference type="SAM" id="Phobius"/>
    </source>
</evidence>
<protein>
    <submittedName>
        <fullName evidence="2">Uncharacterized protein</fullName>
    </submittedName>
</protein>